<organism evidence="1">
    <name type="scientific">marine metagenome</name>
    <dbReference type="NCBI Taxonomy" id="408172"/>
    <lineage>
        <taxon>unclassified sequences</taxon>
        <taxon>metagenomes</taxon>
        <taxon>ecological metagenomes</taxon>
    </lineage>
</organism>
<sequence length="116" mass="13413">MTEPYIYESPDGGKTVTRRKFGEMEKETIQTGDVLHHMFDNEPAVSTLTEKEIEKKFKTLRETLKSAHVRANWTQDYTMGKHIRETESLVSQLERDIRIASETAKLAIKNINKDNS</sequence>
<gene>
    <name evidence="1" type="ORF">METZ01_LOCUS96788</name>
</gene>
<evidence type="ECO:0000313" key="1">
    <source>
        <dbReference type="EMBL" id="SVA43934.1"/>
    </source>
</evidence>
<dbReference type="AlphaFoldDB" id="A0A381VUI7"/>
<reference evidence="1" key="1">
    <citation type="submission" date="2018-05" db="EMBL/GenBank/DDBJ databases">
        <authorList>
            <person name="Lanie J.A."/>
            <person name="Ng W.-L."/>
            <person name="Kazmierczak K.M."/>
            <person name="Andrzejewski T.M."/>
            <person name="Davidsen T.M."/>
            <person name="Wayne K.J."/>
            <person name="Tettelin H."/>
            <person name="Glass J.I."/>
            <person name="Rusch D."/>
            <person name="Podicherti R."/>
            <person name="Tsui H.-C.T."/>
            <person name="Winkler M.E."/>
        </authorList>
    </citation>
    <scope>NUCLEOTIDE SEQUENCE</scope>
</reference>
<dbReference type="EMBL" id="UINC01009819">
    <property type="protein sequence ID" value="SVA43934.1"/>
    <property type="molecule type" value="Genomic_DNA"/>
</dbReference>
<accession>A0A381VUI7</accession>
<proteinExistence type="predicted"/>
<protein>
    <submittedName>
        <fullName evidence="1">Uncharacterized protein</fullName>
    </submittedName>
</protein>
<name>A0A381VUI7_9ZZZZ</name>